<dbReference type="Proteomes" id="UP000256970">
    <property type="component" value="Unassembled WGS sequence"/>
</dbReference>
<name>A0A383WGT8_TETOB</name>
<feature type="compositionally biased region" description="Low complexity" evidence="1">
    <location>
        <begin position="179"/>
        <end position="203"/>
    </location>
</feature>
<feature type="compositionally biased region" description="Gly residues" evidence="1">
    <location>
        <begin position="455"/>
        <end position="465"/>
    </location>
</feature>
<gene>
    <name evidence="3" type="ORF">BQ4739_LOCUS16714</name>
</gene>
<feature type="region of interest" description="Disordered" evidence="1">
    <location>
        <begin position="219"/>
        <end position="262"/>
    </location>
</feature>
<feature type="compositionally biased region" description="Low complexity" evidence="1">
    <location>
        <begin position="491"/>
        <end position="501"/>
    </location>
</feature>
<feature type="region of interest" description="Disordered" evidence="1">
    <location>
        <begin position="300"/>
        <end position="327"/>
    </location>
</feature>
<dbReference type="EMBL" id="FNXT01001255">
    <property type="protein sequence ID" value="SZX76324.1"/>
    <property type="molecule type" value="Genomic_DNA"/>
</dbReference>
<feature type="compositionally biased region" description="Low complexity" evidence="1">
    <location>
        <begin position="140"/>
        <end position="149"/>
    </location>
</feature>
<evidence type="ECO:0000256" key="2">
    <source>
        <dbReference type="SAM" id="SignalP"/>
    </source>
</evidence>
<feature type="compositionally biased region" description="Low complexity" evidence="1">
    <location>
        <begin position="219"/>
        <end position="235"/>
    </location>
</feature>
<keyword evidence="4" id="KW-1185">Reference proteome</keyword>
<feature type="compositionally biased region" description="Basic and acidic residues" evidence="1">
    <location>
        <begin position="561"/>
        <end position="574"/>
    </location>
</feature>
<keyword evidence="2" id="KW-0732">Signal</keyword>
<organism evidence="3 4">
    <name type="scientific">Tetradesmus obliquus</name>
    <name type="common">Green alga</name>
    <name type="synonym">Acutodesmus obliquus</name>
    <dbReference type="NCBI Taxonomy" id="3088"/>
    <lineage>
        <taxon>Eukaryota</taxon>
        <taxon>Viridiplantae</taxon>
        <taxon>Chlorophyta</taxon>
        <taxon>core chlorophytes</taxon>
        <taxon>Chlorophyceae</taxon>
        <taxon>CS clade</taxon>
        <taxon>Sphaeropleales</taxon>
        <taxon>Scenedesmaceae</taxon>
        <taxon>Tetradesmus</taxon>
    </lineage>
</organism>
<feature type="chain" id="PRO_5016896367" evidence="2">
    <location>
        <begin position="32"/>
        <end position="574"/>
    </location>
</feature>
<sequence length="574" mass="57156">MLQPSALRGVLGLRTLLLLLVWPLLWAPAHGILIASRAVALSSDDAGQVRLHAEAQTLAVIQQPPTGLSASTAAAAIPPWSLQPGGVKHLSASRRLLQPPGLPPAARDVTLQELLANIDVSADGSGGVRVALPPVPPPNRSSGSNSSANKRPDNRGLPPVVVNIKLSDLFPPEPSGRRILLTDSSSSSSSSGDASSIASTPASAAGSSRHLTASLLQAAASPSRSASSSSTGLSAYMRSNPSVAPDLQELTGGRRNPSISDSSEASSVKLCDLFTDSSCTAAGAKRRLLWQHLRQLTMRGRHTQQTANQKQQQQQGADGSGPHVTAGRPAAVAVHPAAGSAARRALQQRDNLTASQVEGLASWARQAPDTDVAAVTAIVGGGFSNRAQATPQLTIDQVVGPQQASSSGVGGRRKAARKLLLLLPPVVGASAVSRSSSGSSMRSTSTGRTLLDGAAGTGAAAGAGAGTAAAGTGTSNSGAAGSNAGQGGATGSSTAAGNAGNAAGGAGAAGTGSSVAEPAVTASSGSGLGLSEWARDRGSPQDVQDLKTAVGKQALAPSPRLRAEDVKLTDVGGH</sequence>
<protein>
    <submittedName>
        <fullName evidence="3">Uncharacterized protein</fullName>
    </submittedName>
</protein>
<proteinExistence type="predicted"/>
<dbReference type="AlphaFoldDB" id="A0A383WGT8"/>
<evidence type="ECO:0000313" key="3">
    <source>
        <dbReference type="EMBL" id="SZX76324.1"/>
    </source>
</evidence>
<evidence type="ECO:0000313" key="4">
    <source>
        <dbReference type="Proteomes" id="UP000256970"/>
    </source>
</evidence>
<feature type="region of interest" description="Disordered" evidence="1">
    <location>
        <begin position="431"/>
        <end position="574"/>
    </location>
</feature>
<feature type="compositionally biased region" description="Low complexity" evidence="1">
    <location>
        <begin position="304"/>
        <end position="315"/>
    </location>
</feature>
<accession>A0A383WGT8</accession>
<feature type="region of interest" description="Disordered" evidence="1">
    <location>
        <begin position="126"/>
        <end position="203"/>
    </location>
</feature>
<evidence type="ECO:0000256" key="1">
    <source>
        <dbReference type="SAM" id="MobiDB-lite"/>
    </source>
</evidence>
<reference evidence="3 4" key="1">
    <citation type="submission" date="2016-10" db="EMBL/GenBank/DDBJ databases">
        <authorList>
            <person name="Cai Z."/>
        </authorList>
    </citation>
    <scope>NUCLEOTIDE SEQUENCE [LARGE SCALE GENOMIC DNA]</scope>
</reference>
<feature type="compositionally biased region" description="Low complexity" evidence="1">
    <location>
        <begin position="431"/>
        <end position="454"/>
    </location>
</feature>
<feature type="signal peptide" evidence="2">
    <location>
        <begin position="1"/>
        <end position="31"/>
    </location>
</feature>
<feature type="compositionally biased region" description="Low complexity" evidence="1">
    <location>
        <begin position="466"/>
        <end position="483"/>
    </location>
</feature>